<dbReference type="Proteomes" id="UP000095788">
    <property type="component" value="Unassembled WGS sequence"/>
</dbReference>
<name>A0A174M878_BACUN</name>
<dbReference type="RefSeq" id="WP_057281092.1">
    <property type="nucleotide sequence ID" value="NZ_CZBF01000001.1"/>
</dbReference>
<sequence>MDEFDVIDFVYEAIETAGTGIAIYKDKSESGVKEEHIVINNLSLTELDFINKIPVNVNVFVPLKHNGMYQRQRMKELKRMVREALAAINSDDGNCREIEDFLSIPIPDLKDGFMCTNIRFNVKVDN</sequence>
<evidence type="ECO:0000313" key="2">
    <source>
        <dbReference type="Proteomes" id="UP000095788"/>
    </source>
</evidence>
<dbReference type="EMBL" id="CZBF01000001">
    <property type="protein sequence ID" value="CUP29949.1"/>
    <property type="molecule type" value="Genomic_DNA"/>
</dbReference>
<protein>
    <submittedName>
        <fullName evidence="1">Uncharacterized protein</fullName>
    </submittedName>
</protein>
<organism evidence="1 2">
    <name type="scientific">Bacteroides uniformis</name>
    <dbReference type="NCBI Taxonomy" id="820"/>
    <lineage>
        <taxon>Bacteria</taxon>
        <taxon>Pseudomonadati</taxon>
        <taxon>Bacteroidota</taxon>
        <taxon>Bacteroidia</taxon>
        <taxon>Bacteroidales</taxon>
        <taxon>Bacteroidaceae</taxon>
        <taxon>Bacteroides</taxon>
    </lineage>
</organism>
<dbReference type="AlphaFoldDB" id="A0A174M878"/>
<accession>A0A174M878</accession>
<proteinExistence type="predicted"/>
<gene>
    <name evidence="1" type="ORF">ERS852554_00267</name>
</gene>
<reference evidence="1 2" key="1">
    <citation type="submission" date="2015-09" db="EMBL/GenBank/DDBJ databases">
        <authorList>
            <consortium name="Pathogen Informatics"/>
        </authorList>
    </citation>
    <scope>NUCLEOTIDE SEQUENCE [LARGE SCALE GENOMIC DNA]</scope>
    <source>
        <strain evidence="1 2">2789STDY5834942</strain>
    </source>
</reference>
<evidence type="ECO:0000313" key="1">
    <source>
        <dbReference type="EMBL" id="CUP29949.1"/>
    </source>
</evidence>